<dbReference type="SUPFAM" id="SSF51182">
    <property type="entry name" value="RmlC-like cupins"/>
    <property type="match status" value="1"/>
</dbReference>
<sequence>METESVRDMLAANLRRARVELGLSLSEVSRRSSIGKSTLSQLEAGTGNPTIETVFSLSRALELPISELLDARGGSGMTVVRAADLDVLSGEAVDLRMLRRIELDDAIVEVYDQQVRDEGSQRSLGHVGTEHTIVQAGRLRVEVQGSAADLGPGDCVAFDATQPHSYTALDGPVRSVLLLQYRPGNRLDLSGRHGLVAEQ</sequence>
<dbReference type="SUPFAM" id="SSF47413">
    <property type="entry name" value="lambda repressor-like DNA-binding domains"/>
    <property type="match status" value="1"/>
</dbReference>
<evidence type="ECO:0000259" key="2">
    <source>
        <dbReference type="PROSITE" id="PS50943"/>
    </source>
</evidence>
<dbReference type="InterPro" id="IPR013096">
    <property type="entry name" value="Cupin_2"/>
</dbReference>
<name>A0ABN3VK22_9PSEU</name>
<keyword evidence="1" id="KW-0238">DNA-binding</keyword>
<gene>
    <name evidence="3" type="ORF">GCM10010470_44470</name>
</gene>
<dbReference type="Gene3D" id="2.60.120.10">
    <property type="entry name" value="Jelly Rolls"/>
    <property type="match status" value="1"/>
</dbReference>
<feature type="domain" description="HTH cro/C1-type" evidence="2">
    <location>
        <begin position="14"/>
        <end position="68"/>
    </location>
</feature>
<dbReference type="Gene3D" id="1.10.260.40">
    <property type="entry name" value="lambda repressor-like DNA-binding domains"/>
    <property type="match status" value="1"/>
</dbReference>
<dbReference type="InterPro" id="IPR050807">
    <property type="entry name" value="TransReg_Diox_bact_type"/>
</dbReference>
<dbReference type="InterPro" id="IPR001387">
    <property type="entry name" value="Cro/C1-type_HTH"/>
</dbReference>
<dbReference type="InterPro" id="IPR011051">
    <property type="entry name" value="RmlC_Cupin_sf"/>
</dbReference>
<keyword evidence="4" id="KW-1185">Reference proteome</keyword>
<comment type="caution">
    <text evidence="3">The sequence shown here is derived from an EMBL/GenBank/DDBJ whole genome shotgun (WGS) entry which is preliminary data.</text>
</comment>
<evidence type="ECO:0000256" key="1">
    <source>
        <dbReference type="ARBA" id="ARBA00023125"/>
    </source>
</evidence>
<reference evidence="3 4" key="1">
    <citation type="journal article" date="2019" name="Int. J. Syst. Evol. Microbiol.">
        <title>The Global Catalogue of Microorganisms (GCM) 10K type strain sequencing project: providing services to taxonomists for standard genome sequencing and annotation.</title>
        <authorList>
            <consortium name="The Broad Institute Genomics Platform"/>
            <consortium name="The Broad Institute Genome Sequencing Center for Infectious Disease"/>
            <person name="Wu L."/>
            <person name="Ma J."/>
        </authorList>
    </citation>
    <scope>NUCLEOTIDE SEQUENCE [LARGE SCALE GENOMIC DNA]</scope>
    <source>
        <strain evidence="3 4">JCM 9383</strain>
    </source>
</reference>
<accession>A0ABN3VK22</accession>
<evidence type="ECO:0000313" key="3">
    <source>
        <dbReference type="EMBL" id="GAA2804404.1"/>
    </source>
</evidence>
<dbReference type="Proteomes" id="UP001500979">
    <property type="component" value="Unassembled WGS sequence"/>
</dbReference>
<dbReference type="InterPro" id="IPR010982">
    <property type="entry name" value="Lambda_DNA-bd_dom_sf"/>
</dbReference>
<dbReference type="PANTHER" id="PTHR46797:SF1">
    <property type="entry name" value="METHYLPHOSPHONATE SYNTHASE"/>
    <property type="match status" value="1"/>
</dbReference>
<dbReference type="SMART" id="SM00530">
    <property type="entry name" value="HTH_XRE"/>
    <property type="match status" value="1"/>
</dbReference>
<organism evidence="3 4">
    <name type="scientific">Saccharopolyspora taberi</name>
    <dbReference type="NCBI Taxonomy" id="60895"/>
    <lineage>
        <taxon>Bacteria</taxon>
        <taxon>Bacillati</taxon>
        <taxon>Actinomycetota</taxon>
        <taxon>Actinomycetes</taxon>
        <taxon>Pseudonocardiales</taxon>
        <taxon>Pseudonocardiaceae</taxon>
        <taxon>Saccharopolyspora</taxon>
    </lineage>
</organism>
<protein>
    <submittedName>
        <fullName evidence="3">XRE family transcriptional regulator</fullName>
    </submittedName>
</protein>
<dbReference type="Pfam" id="PF01381">
    <property type="entry name" value="HTH_3"/>
    <property type="match status" value="1"/>
</dbReference>
<dbReference type="CDD" id="cd00093">
    <property type="entry name" value="HTH_XRE"/>
    <property type="match status" value="1"/>
</dbReference>
<dbReference type="InterPro" id="IPR014710">
    <property type="entry name" value="RmlC-like_jellyroll"/>
</dbReference>
<dbReference type="PROSITE" id="PS50943">
    <property type="entry name" value="HTH_CROC1"/>
    <property type="match status" value="1"/>
</dbReference>
<proteinExistence type="predicted"/>
<evidence type="ECO:0000313" key="4">
    <source>
        <dbReference type="Proteomes" id="UP001500979"/>
    </source>
</evidence>
<dbReference type="Pfam" id="PF07883">
    <property type="entry name" value="Cupin_2"/>
    <property type="match status" value="1"/>
</dbReference>
<dbReference type="PANTHER" id="PTHR46797">
    <property type="entry name" value="HTH-TYPE TRANSCRIPTIONAL REGULATOR"/>
    <property type="match status" value="1"/>
</dbReference>
<dbReference type="CDD" id="cd02209">
    <property type="entry name" value="cupin_XRE_C"/>
    <property type="match status" value="1"/>
</dbReference>
<dbReference type="EMBL" id="BAAAUX010000019">
    <property type="protein sequence ID" value="GAA2804404.1"/>
    <property type="molecule type" value="Genomic_DNA"/>
</dbReference>